<dbReference type="AlphaFoldDB" id="A0AAU7V9L5"/>
<dbReference type="GO" id="GO:0007165">
    <property type="term" value="P:signal transduction"/>
    <property type="evidence" value="ECO:0007669"/>
    <property type="project" value="TreeGrafter"/>
</dbReference>
<dbReference type="GO" id="GO:0008934">
    <property type="term" value="F:inositol monophosphate 1-phosphatase activity"/>
    <property type="evidence" value="ECO:0007669"/>
    <property type="project" value="TreeGrafter"/>
</dbReference>
<dbReference type="RefSeq" id="WP_350258940.1">
    <property type="nucleotide sequence ID" value="NZ_CP138335.1"/>
</dbReference>
<evidence type="ECO:0000313" key="5">
    <source>
        <dbReference type="EMBL" id="XBW08740.1"/>
    </source>
</evidence>
<dbReference type="InterPro" id="IPR000760">
    <property type="entry name" value="Inositol_monophosphatase-like"/>
</dbReference>
<organism evidence="5">
    <name type="scientific">Scrofimicrobium appendicitidis</name>
    <dbReference type="NCBI Taxonomy" id="3079930"/>
    <lineage>
        <taxon>Bacteria</taxon>
        <taxon>Bacillati</taxon>
        <taxon>Actinomycetota</taxon>
        <taxon>Actinomycetes</taxon>
        <taxon>Actinomycetales</taxon>
        <taxon>Actinomycetaceae</taxon>
        <taxon>Scrofimicrobium</taxon>
    </lineage>
</organism>
<dbReference type="EMBL" id="CP138335">
    <property type="protein sequence ID" value="XBW08740.1"/>
    <property type="molecule type" value="Genomic_DNA"/>
</dbReference>
<dbReference type="Gene3D" id="3.30.540.10">
    <property type="entry name" value="Fructose-1,6-Bisphosphatase, subunit A, domain 1"/>
    <property type="match status" value="1"/>
</dbReference>
<dbReference type="PANTHER" id="PTHR20854:SF4">
    <property type="entry name" value="INOSITOL-1-MONOPHOSPHATASE-RELATED"/>
    <property type="match status" value="1"/>
</dbReference>
<protein>
    <submittedName>
        <fullName evidence="5">Inositol monophosphatase</fullName>
    </submittedName>
</protein>
<feature type="binding site" evidence="4">
    <location>
        <position position="73"/>
    </location>
    <ligand>
        <name>Mg(2+)</name>
        <dbReference type="ChEBI" id="CHEBI:18420"/>
        <label>1</label>
        <note>catalytic</note>
    </ligand>
</feature>
<dbReference type="PRINTS" id="PR00377">
    <property type="entry name" value="IMPHPHTASES"/>
</dbReference>
<comment type="cofactor">
    <cofactor evidence="4">
        <name>Mg(2+)</name>
        <dbReference type="ChEBI" id="CHEBI:18420"/>
    </cofactor>
</comment>
<evidence type="ECO:0000256" key="3">
    <source>
        <dbReference type="ARBA" id="ARBA00022842"/>
    </source>
</evidence>
<keyword evidence="2" id="KW-0378">Hydrolase</keyword>
<feature type="binding site" evidence="4">
    <location>
        <position position="248"/>
    </location>
    <ligand>
        <name>Mg(2+)</name>
        <dbReference type="ChEBI" id="CHEBI:18420"/>
        <label>1</label>
        <note>catalytic</note>
    </ligand>
</feature>
<dbReference type="GO" id="GO:0006020">
    <property type="term" value="P:inositol metabolic process"/>
    <property type="evidence" value="ECO:0007669"/>
    <property type="project" value="TreeGrafter"/>
</dbReference>
<feature type="binding site" evidence="4">
    <location>
        <position position="117"/>
    </location>
    <ligand>
        <name>Mg(2+)</name>
        <dbReference type="ChEBI" id="CHEBI:18420"/>
        <label>1</label>
        <note>catalytic</note>
    </ligand>
</feature>
<keyword evidence="1 4" id="KW-0479">Metal-binding</keyword>
<dbReference type="InterPro" id="IPR020583">
    <property type="entry name" value="Inositol_monoP_metal-BS"/>
</dbReference>
<accession>A0AAU7V9L5</accession>
<reference evidence="5" key="1">
    <citation type="submission" date="2023-11" db="EMBL/GenBank/DDBJ databases">
        <title>Scrofimicrobium hongkongense sp. nov., isolated from a patient with peritonitis.</title>
        <authorList>
            <person name="Lao H.Y."/>
            <person name="Wong A.Y.P."/>
            <person name="Ng T.L."/>
            <person name="Wong R.Y.L."/>
            <person name="Yau M.C.Y."/>
            <person name="Lam J.Y.W."/>
            <person name="Siu G.K.H."/>
        </authorList>
    </citation>
    <scope>NUCLEOTIDE SEQUENCE</scope>
    <source>
        <strain evidence="5">R131</strain>
    </source>
</reference>
<dbReference type="GO" id="GO:0046872">
    <property type="term" value="F:metal ion binding"/>
    <property type="evidence" value="ECO:0007669"/>
    <property type="project" value="UniProtKB-KW"/>
</dbReference>
<dbReference type="Gene3D" id="3.40.190.80">
    <property type="match status" value="1"/>
</dbReference>
<dbReference type="KEGG" id="sapp:SAC06_04070"/>
<feature type="binding site" evidence="4">
    <location>
        <position position="116"/>
    </location>
    <ligand>
        <name>Mg(2+)</name>
        <dbReference type="ChEBI" id="CHEBI:18420"/>
        <label>1</label>
        <note>catalytic</note>
    </ligand>
</feature>
<proteinExistence type="predicted"/>
<dbReference type="SUPFAM" id="SSF56655">
    <property type="entry name" value="Carbohydrate phosphatase"/>
    <property type="match status" value="1"/>
</dbReference>
<dbReference type="CDD" id="cd01637">
    <property type="entry name" value="IMPase_like"/>
    <property type="match status" value="1"/>
</dbReference>
<sequence>MASKVELAARLADLASAGALSVAPYLRRVARTISSYETKRDLHDPVTVHDRAVEADLRRFFGRAIPGSRLLGEEMGEEVLPLEPASTDPSQGGEATPADPELARLGARVRWLVDPIDGTANFASGSTYFGTSVAAELDGKVVAGAITIPYTGELFAADLERAWHVDREGRITELHSRGPRTENGALLVSYYPNRRALLVEPDLALRHLTDLTTNYMVVRRTGASALDLAMVAAGWEGALLGMSFGPWDVAAGIHLVKVAGGHVLNLSTGADLPDGLRPALLATVGTMEAPVAERVLREYVATLTTS</sequence>
<evidence type="ECO:0000256" key="1">
    <source>
        <dbReference type="ARBA" id="ARBA00022723"/>
    </source>
</evidence>
<dbReference type="Pfam" id="PF00459">
    <property type="entry name" value="Inositol_P"/>
    <property type="match status" value="1"/>
</dbReference>
<feature type="binding site" evidence="4">
    <location>
        <position position="114"/>
    </location>
    <ligand>
        <name>Mg(2+)</name>
        <dbReference type="ChEBI" id="CHEBI:18420"/>
        <label>1</label>
        <note>catalytic</note>
    </ligand>
</feature>
<evidence type="ECO:0000256" key="2">
    <source>
        <dbReference type="ARBA" id="ARBA00022801"/>
    </source>
</evidence>
<keyword evidence="3 4" id="KW-0460">Magnesium</keyword>
<gene>
    <name evidence="5" type="ORF">SAC06_04070</name>
</gene>
<name>A0AAU7V9L5_9ACTO</name>
<evidence type="ECO:0000256" key="4">
    <source>
        <dbReference type="PIRSR" id="PIRSR600760-2"/>
    </source>
</evidence>
<dbReference type="PROSITE" id="PS00629">
    <property type="entry name" value="IMP_1"/>
    <property type="match status" value="1"/>
</dbReference>
<dbReference type="PANTHER" id="PTHR20854">
    <property type="entry name" value="INOSITOL MONOPHOSPHATASE"/>
    <property type="match status" value="1"/>
</dbReference>